<keyword evidence="8" id="KW-1185">Reference proteome</keyword>
<dbReference type="Gene3D" id="4.10.240.10">
    <property type="entry name" value="Zn(2)-C6 fungal-type DNA-binding domain"/>
    <property type="match status" value="1"/>
</dbReference>
<dbReference type="InterPro" id="IPR001138">
    <property type="entry name" value="Zn2Cys6_DnaBD"/>
</dbReference>
<keyword evidence="2" id="KW-0805">Transcription regulation</keyword>
<keyword evidence="3" id="KW-0238">DNA-binding</keyword>
<evidence type="ECO:0000313" key="8">
    <source>
        <dbReference type="Proteomes" id="UP001610444"/>
    </source>
</evidence>
<evidence type="ECO:0000256" key="4">
    <source>
        <dbReference type="ARBA" id="ARBA00023163"/>
    </source>
</evidence>
<dbReference type="PANTHER" id="PTHR47425">
    <property type="entry name" value="FARB-RELATED"/>
    <property type="match status" value="1"/>
</dbReference>
<comment type="caution">
    <text evidence="7">The sequence shown here is derived from an EMBL/GenBank/DDBJ whole genome shotgun (WGS) entry which is preliminary data.</text>
</comment>
<reference evidence="7 8" key="1">
    <citation type="submission" date="2024-07" db="EMBL/GenBank/DDBJ databases">
        <title>Section-level genome sequencing and comparative genomics of Aspergillus sections Usti and Cavernicolus.</title>
        <authorList>
            <consortium name="Lawrence Berkeley National Laboratory"/>
            <person name="Nybo J.L."/>
            <person name="Vesth T.C."/>
            <person name="Theobald S."/>
            <person name="Frisvad J.C."/>
            <person name="Larsen T.O."/>
            <person name="Kjaerboelling I."/>
            <person name="Rothschild-Mancinelli K."/>
            <person name="Lyhne E.K."/>
            <person name="Kogle M.E."/>
            <person name="Barry K."/>
            <person name="Clum A."/>
            <person name="Na H."/>
            <person name="Ledsgaard L."/>
            <person name="Lin J."/>
            <person name="Lipzen A."/>
            <person name="Kuo A."/>
            <person name="Riley R."/>
            <person name="Mondo S."/>
            <person name="LaButti K."/>
            <person name="Haridas S."/>
            <person name="Pangalinan J."/>
            <person name="Salamov A.A."/>
            <person name="Simmons B.A."/>
            <person name="Magnuson J.K."/>
            <person name="Chen J."/>
            <person name="Drula E."/>
            <person name="Henrissat B."/>
            <person name="Wiebenga A."/>
            <person name="Lubbers R.J."/>
            <person name="Gomes A.C."/>
            <person name="Macurrencykelacurrency M.R."/>
            <person name="Stajich J."/>
            <person name="Grigoriev I.V."/>
            <person name="Mortensen U.H."/>
            <person name="De vries R.P."/>
            <person name="Baker S.E."/>
            <person name="Andersen M.R."/>
        </authorList>
    </citation>
    <scope>NUCLEOTIDE SEQUENCE [LARGE SCALE GENOMIC DNA]</scope>
    <source>
        <strain evidence="7 8">CBS 756.74</strain>
    </source>
</reference>
<dbReference type="Pfam" id="PF04082">
    <property type="entry name" value="Fungal_trans"/>
    <property type="match status" value="1"/>
</dbReference>
<dbReference type="PROSITE" id="PS00463">
    <property type="entry name" value="ZN2_CY6_FUNGAL_1"/>
    <property type="match status" value="1"/>
</dbReference>
<evidence type="ECO:0000256" key="1">
    <source>
        <dbReference type="ARBA" id="ARBA00022723"/>
    </source>
</evidence>
<gene>
    <name evidence="7" type="ORF">BJX68DRAFT_270934</name>
</gene>
<evidence type="ECO:0000256" key="2">
    <source>
        <dbReference type="ARBA" id="ARBA00023015"/>
    </source>
</evidence>
<evidence type="ECO:0000256" key="5">
    <source>
        <dbReference type="ARBA" id="ARBA00023242"/>
    </source>
</evidence>
<keyword evidence="1" id="KW-0479">Metal-binding</keyword>
<organism evidence="7 8">
    <name type="scientific">Aspergillus pseudodeflectus</name>
    <dbReference type="NCBI Taxonomy" id="176178"/>
    <lineage>
        <taxon>Eukaryota</taxon>
        <taxon>Fungi</taxon>
        <taxon>Dikarya</taxon>
        <taxon>Ascomycota</taxon>
        <taxon>Pezizomycotina</taxon>
        <taxon>Eurotiomycetes</taxon>
        <taxon>Eurotiomycetidae</taxon>
        <taxon>Eurotiales</taxon>
        <taxon>Aspergillaceae</taxon>
        <taxon>Aspergillus</taxon>
        <taxon>Aspergillus subgen. Nidulantes</taxon>
    </lineage>
</organism>
<dbReference type="CDD" id="cd12148">
    <property type="entry name" value="fungal_TF_MHR"/>
    <property type="match status" value="1"/>
</dbReference>
<evidence type="ECO:0000259" key="6">
    <source>
        <dbReference type="PROSITE" id="PS50048"/>
    </source>
</evidence>
<accession>A0ABR4JQW3</accession>
<dbReference type="Pfam" id="PF00172">
    <property type="entry name" value="Zn_clus"/>
    <property type="match status" value="1"/>
</dbReference>
<dbReference type="EMBL" id="JBFXLR010000054">
    <property type="protein sequence ID" value="KAL2841994.1"/>
    <property type="molecule type" value="Genomic_DNA"/>
</dbReference>
<keyword evidence="5" id="KW-0539">Nucleus</keyword>
<dbReference type="InterPro" id="IPR052761">
    <property type="entry name" value="Fungal_Detox/Toxin_TFs"/>
</dbReference>
<dbReference type="SMART" id="SM00066">
    <property type="entry name" value="GAL4"/>
    <property type="match status" value="1"/>
</dbReference>
<evidence type="ECO:0000256" key="3">
    <source>
        <dbReference type="ARBA" id="ARBA00023125"/>
    </source>
</evidence>
<protein>
    <recommendedName>
        <fullName evidence="6">Zn(2)-C6 fungal-type domain-containing protein</fullName>
    </recommendedName>
</protein>
<dbReference type="Proteomes" id="UP001610444">
    <property type="component" value="Unassembled WGS sequence"/>
</dbReference>
<dbReference type="PANTHER" id="PTHR47425:SF2">
    <property type="entry name" value="FARB-RELATED"/>
    <property type="match status" value="1"/>
</dbReference>
<dbReference type="RefSeq" id="XP_070894862.1">
    <property type="nucleotide sequence ID" value="XM_071046827.1"/>
</dbReference>
<dbReference type="InterPro" id="IPR007219">
    <property type="entry name" value="XnlR_reg_dom"/>
</dbReference>
<dbReference type="PROSITE" id="PS50048">
    <property type="entry name" value="ZN2_CY6_FUNGAL_2"/>
    <property type="match status" value="1"/>
</dbReference>
<dbReference type="SUPFAM" id="SSF57701">
    <property type="entry name" value="Zn2/Cys6 DNA-binding domain"/>
    <property type="match status" value="1"/>
</dbReference>
<dbReference type="CDD" id="cd00067">
    <property type="entry name" value="GAL4"/>
    <property type="match status" value="1"/>
</dbReference>
<dbReference type="GeneID" id="98161991"/>
<evidence type="ECO:0000313" key="7">
    <source>
        <dbReference type="EMBL" id="KAL2841994.1"/>
    </source>
</evidence>
<sequence>MKSGVRNRRSLQACVSCHDRKVRCDYSVSGAPCTNCRLDYRECVVRARGKRRSSQHRTSNCPSIARVVTPISSDTAYTAYSFIDPIERSALLAEDVLFLQIKGCLNVPTSKFLRLFIEAYFARVHPLLPVLDEARFPRINASEGRQSGTISLFVLHSLLFASCSFVHAATIRDAGYADVSHARDTFYQRAALLHHFNAEPRLLPKAQGAVLLSYRLSPSDWRGGSQWLSVAVQTAVIIDSDHTERENVLQPEAESKTRLWWSISVRDRAIALSRREALQIIPAALETRIHSLEEPRFDDKIDHSIVYLPSAKRVLDHLFQLQCRLSRLLARVIPLAFGDLPHQHQRDLAHTLQSDINYLKLDLAVWDMNRKTLVDQALQSRCSDEIIQIHVSPLSIHYHHARISLCHKELTLSQCLSTPPDRELQRRRTILLELHHAADAITHAVADLGRAGADSQLPLDSIVLTALPFMLRVLNLKLANIPMGNTNKKGITELLMTFTQPYFQRAAELATYVRDIIDRVTESAISRIRCSGRSTADPQNWGEVLLHLPQIYLQTVASLDKALSWGHYCEEEEPQCPAPSEPIPSPLSTSDAWSWMGCVSSHGEQMEIHRSGNFPSPISATDDVPHAMISERDSMAQGSMRSLRGANLEAAMFTAFDGSYENLSEDSWAGSLFDLFLAEDALL</sequence>
<name>A0ABR4JQW3_9EURO</name>
<dbReference type="InterPro" id="IPR036864">
    <property type="entry name" value="Zn2-C6_fun-type_DNA-bd_sf"/>
</dbReference>
<keyword evidence="4" id="KW-0804">Transcription</keyword>
<feature type="domain" description="Zn(2)-C6 fungal-type" evidence="6">
    <location>
        <begin position="13"/>
        <end position="45"/>
    </location>
</feature>
<proteinExistence type="predicted"/>